<dbReference type="InterPro" id="IPR014086">
    <property type="entry name" value="AtzD/Barbiturase"/>
</dbReference>
<proteinExistence type="predicted"/>
<organism evidence="1 2">
    <name type="scientific">Propylenella binzhouense</name>
    <dbReference type="NCBI Taxonomy" id="2555902"/>
    <lineage>
        <taxon>Bacteria</taxon>
        <taxon>Pseudomonadati</taxon>
        <taxon>Pseudomonadota</taxon>
        <taxon>Alphaproteobacteria</taxon>
        <taxon>Hyphomicrobiales</taxon>
        <taxon>Propylenellaceae</taxon>
        <taxon>Propylenella</taxon>
    </lineage>
</organism>
<dbReference type="Gene3D" id="3.30.1330.170">
    <property type="entry name" value="Cyanuric acid hydrolase/Barbiturase, RU A"/>
    <property type="match status" value="1"/>
</dbReference>
<comment type="caution">
    <text evidence="1">The sequence shown here is derived from an EMBL/GenBank/DDBJ whole genome shotgun (WGS) entry which is preliminary data.</text>
</comment>
<dbReference type="Pfam" id="PF09663">
    <property type="entry name" value="Amido_AtzD_TrzD"/>
    <property type="match status" value="1"/>
</dbReference>
<dbReference type="AlphaFoldDB" id="A0A964T5G1"/>
<feature type="non-terminal residue" evidence="1">
    <location>
        <position position="130"/>
    </location>
</feature>
<reference evidence="1" key="1">
    <citation type="submission" date="2019-03" db="EMBL/GenBank/DDBJ databases">
        <title>Afifella sp. nov., isolated from activated sludge.</title>
        <authorList>
            <person name="Li Q."/>
            <person name="Liu Y."/>
        </authorList>
    </citation>
    <scope>NUCLEOTIDE SEQUENCE</scope>
    <source>
        <strain evidence="1">L72</strain>
    </source>
</reference>
<protein>
    <submittedName>
        <fullName evidence="1">Cyanuric acid amidohydrolase</fullName>
    </submittedName>
</protein>
<dbReference type="InterPro" id="IPR043008">
    <property type="entry name" value="AtzD/Barbiturase_RUA"/>
</dbReference>
<evidence type="ECO:0000313" key="1">
    <source>
        <dbReference type="EMBL" id="MYZ48765.1"/>
    </source>
</evidence>
<dbReference type="EMBL" id="SPKJ01000048">
    <property type="protein sequence ID" value="MYZ48765.1"/>
    <property type="molecule type" value="Genomic_DNA"/>
</dbReference>
<dbReference type="Proteomes" id="UP000773614">
    <property type="component" value="Unassembled WGS sequence"/>
</dbReference>
<name>A0A964T5G1_9HYPH</name>
<dbReference type="RefSeq" id="WP_281351612.1">
    <property type="nucleotide sequence ID" value="NZ_SPKJ01000048.1"/>
</dbReference>
<keyword evidence="2" id="KW-1185">Reference proteome</keyword>
<gene>
    <name evidence="1" type="ORF">E4O86_13695</name>
</gene>
<evidence type="ECO:0000313" key="2">
    <source>
        <dbReference type="Proteomes" id="UP000773614"/>
    </source>
</evidence>
<dbReference type="GO" id="GO:0016812">
    <property type="term" value="F:hydrolase activity, acting on carbon-nitrogen (but not peptide) bonds, in cyclic amides"/>
    <property type="evidence" value="ECO:0007669"/>
    <property type="project" value="InterPro"/>
</dbReference>
<accession>A0A964T5G1</accession>
<sequence length="130" mass="13266">MTALVHRFPARGPDDVVPIDAAIADGRVAPAGIVAILGKTEGNGCVNDFTRAFAVKEMRAVLARHLPPDEVARVSIVMSGGTEGGLAPHWLVLERRAGASGTGPALAIGSAHTAGLAPEALGRRGQADMV</sequence>